<keyword evidence="2" id="KW-1003">Cell membrane</keyword>
<dbReference type="EMBL" id="JAKOOW010000028">
    <property type="protein sequence ID" value="MCG6504514.1"/>
    <property type="molecule type" value="Genomic_DNA"/>
</dbReference>
<keyword evidence="3" id="KW-0004">4Fe-4S</keyword>
<keyword evidence="11" id="KW-0472">Membrane</keyword>
<dbReference type="NCBIfam" id="TIGR01944">
    <property type="entry name" value="rnfB"/>
    <property type="match status" value="1"/>
</dbReference>
<gene>
    <name evidence="15" type="ORF">MB824_08395</name>
</gene>
<dbReference type="InterPro" id="IPR007202">
    <property type="entry name" value="4Fe-4S_dom"/>
</dbReference>
<evidence type="ECO:0000256" key="1">
    <source>
        <dbReference type="ARBA" id="ARBA00022448"/>
    </source>
</evidence>
<feature type="compositionally biased region" description="Basic and acidic residues" evidence="12">
    <location>
        <begin position="179"/>
        <end position="205"/>
    </location>
</feature>
<keyword evidence="9" id="KW-0408">Iron</keyword>
<feature type="domain" description="4Fe-4S ferredoxin-type" evidence="13">
    <location>
        <begin position="71"/>
        <end position="100"/>
    </location>
</feature>
<evidence type="ECO:0000256" key="8">
    <source>
        <dbReference type="ARBA" id="ARBA00022982"/>
    </source>
</evidence>
<evidence type="ECO:0000256" key="6">
    <source>
        <dbReference type="ARBA" id="ARBA00022737"/>
    </source>
</evidence>
<keyword evidence="6" id="KW-0677">Repeat</keyword>
<evidence type="ECO:0000313" key="15">
    <source>
        <dbReference type="EMBL" id="MCG6504514.1"/>
    </source>
</evidence>
<feature type="compositionally biased region" description="Low complexity" evidence="12">
    <location>
        <begin position="206"/>
        <end position="216"/>
    </location>
</feature>
<dbReference type="PROSITE" id="PS00198">
    <property type="entry name" value="4FE4S_FER_1"/>
    <property type="match status" value="2"/>
</dbReference>
<dbReference type="InterPro" id="IPR010207">
    <property type="entry name" value="Elect_transpt_cplx_RnfB/RsxB"/>
</dbReference>
<sequence length="299" mass="32149">MKPSAHTLNALLPQTQCRECGFSGCLPYAEAMAAGEAAVNLCAPGGVRVMRDLAQTLGVPEQAPAKIQPAALAWIDEDVCIGCTACIRACPVDAIMGASKLMHTVLTDECTGCGLCVAPCPVDCIHMLPVADDSLPRAHLFDDFAEPPRFQAASDRSPGSGKRFQAAAHAYGRYQAQQRRKEQEAAERERRQAERRAAIAEKRQAETAAAAPAAGSPAATAAAFNPAALIAQAMARAQAQQGSGAAPANRERFRESQLEEDRRRAAQRRAIRDLQYGSDEQKAAAREWLRQNKRQETAE</sequence>
<dbReference type="InterPro" id="IPR050294">
    <property type="entry name" value="RnfB_subfamily"/>
</dbReference>
<keyword evidence="10" id="KW-0411">Iron-sulfur</keyword>
<dbReference type="InterPro" id="IPR017896">
    <property type="entry name" value="4Fe4S_Fe-S-bd"/>
</dbReference>
<feature type="region of interest" description="Disordered" evidence="12">
    <location>
        <begin position="172"/>
        <end position="216"/>
    </location>
</feature>
<evidence type="ECO:0000256" key="7">
    <source>
        <dbReference type="ARBA" id="ARBA00022967"/>
    </source>
</evidence>
<dbReference type="Pfam" id="PF14697">
    <property type="entry name" value="Fer4_21"/>
    <property type="match status" value="1"/>
</dbReference>
<evidence type="ECO:0000256" key="3">
    <source>
        <dbReference type="ARBA" id="ARBA00022485"/>
    </source>
</evidence>
<evidence type="ECO:0000259" key="14">
    <source>
        <dbReference type="PROSITE" id="PS51656"/>
    </source>
</evidence>
<dbReference type="Pfam" id="PF04060">
    <property type="entry name" value="FeS"/>
    <property type="match status" value="1"/>
</dbReference>
<evidence type="ECO:0000256" key="11">
    <source>
        <dbReference type="ARBA" id="ARBA00023136"/>
    </source>
</evidence>
<accession>A0ABS9NNZ3</accession>
<dbReference type="Gene3D" id="1.10.15.40">
    <property type="entry name" value="Electron transport complex subunit B, putative Fe-S cluster"/>
    <property type="match status" value="1"/>
</dbReference>
<keyword evidence="7" id="KW-1278">Translocase</keyword>
<evidence type="ECO:0000256" key="12">
    <source>
        <dbReference type="SAM" id="MobiDB-lite"/>
    </source>
</evidence>
<protein>
    <submittedName>
        <fullName evidence="15">RnfABCDGE type electron transport complex subunit B</fullName>
    </submittedName>
</protein>
<feature type="region of interest" description="Disordered" evidence="12">
    <location>
        <begin position="240"/>
        <end position="299"/>
    </location>
</feature>
<keyword evidence="8" id="KW-0249">Electron transport</keyword>
<proteinExistence type="predicted"/>
<feature type="domain" description="4Fe-4S" evidence="14">
    <location>
        <begin position="1"/>
        <end position="59"/>
    </location>
</feature>
<organism evidence="15 16">
    <name type="scientific">Kingella pumchi</name>
    <dbReference type="NCBI Taxonomy" id="2779506"/>
    <lineage>
        <taxon>Bacteria</taxon>
        <taxon>Pseudomonadati</taxon>
        <taxon>Pseudomonadota</taxon>
        <taxon>Betaproteobacteria</taxon>
        <taxon>Neisseriales</taxon>
        <taxon>Neisseriaceae</taxon>
        <taxon>Kingella</taxon>
    </lineage>
</organism>
<keyword evidence="4" id="KW-0997">Cell inner membrane</keyword>
<dbReference type="PROSITE" id="PS51656">
    <property type="entry name" value="4FE4S"/>
    <property type="match status" value="1"/>
</dbReference>
<evidence type="ECO:0000256" key="9">
    <source>
        <dbReference type="ARBA" id="ARBA00023004"/>
    </source>
</evidence>
<dbReference type="RefSeq" id="WP_238748008.1">
    <property type="nucleotide sequence ID" value="NZ_JAKOOW010000028.1"/>
</dbReference>
<keyword evidence="16" id="KW-1185">Reference proteome</keyword>
<keyword evidence="5" id="KW-0479">Metal-binding</keyword>
<evidence type="ECO:0000259" key="13">
    <source>
        <dbReference type="PROSITE" id="PS51379"/>
    </source>
</evidence>
<dbReference type="InterPro" id="IPR017900">
    <property type="entry name" value="4Fe4S_Fe_S_CS"/>
</dbReference>
<comment type="caution">
    <text evidence="15">The sequence shown here is derived from an EMBL/GenBank/DDBJ whole genome shotgun (WGS) entry which is preliminary data.</text>
</comment>
<feature type="domain" description="4Fe-4S ferredoxin-type" evidence="13">
    <location>
        <begin position="101"/>
        <end position="130"/>
    </location>
</feature>
<evidence type="ECO:0000256" key="4">
    <source>
        <dbReference type="ARBA" id="ARBA00022519"/>
    </source>
</evidence>
<evidence type="ECO:0000313" key="16">
    <source>
        <dbReference type="Proteomes" id="UP001298424"/>
    </source>
</evidence>
<feature type="compositionally biased region" description="Basic and acidic residues" evidence="12">
    <location>
        <begin position="279"/>
        <end position="299"/>
    </location>
</feature>
<dbReference type="Proteomes" id="UP001298424">
    <property type="component" value="Unassembled WGS sequence"/>
</dbReference>
<evidence type="ECO:0000256" key="2">
    <source>
        <dbReference type="ARBA" id="ARBA00022475"/>
    </source>
</evidence>
<dbReference type="SUPFAM" id="SSF54862">
    <property type="entry name" value="4Fe-4S ferredoxins"/>
    <property type="match status" value="1"/>
</dbReference>
<name>A0ABS9NNZ3_9NEIS</name>
<feature type="compositionally biased region" description="Basic and acidic residues" evidence="12">
    <location>
        <begin position="249"/>
        <end position="264"/>
    </location>
</feature>
<dbReference type="PANTHER" id="PTHR42859">
    <property type="entry name" value="OXIDOREDUCTASE"/>
    <property type="match status" value="1"/>
</dbReference>
<reference evidence="15 16" key="1">
    <citation type="submission" date="2022-02" db="EMBL/GenBank/DDBJ databases">
        <title>Genome sequence data of Kingella unionensis sp. nov. strain CICC 24913 (CCUG 75125).</title>
        <authorList>
            <person name="Xiao M."/>
        </authorList>
    </citation>
    <scope>NUCLEOTIDE SEQUENCE [LARGE SCALE GENOMIC DNA]</scope>
    <source>
        <strain evidence="15 16">CICC 24913</strain>
    </source>
</reference>
<evidence type="ECO:0000256" key="5">
    <source>
        <dbReference type="ARBA" id="ARBA00022723"/>
    </source>
</evidence>
<evidence type="ECO:0000256" key="10">
    <source>
        <dbReference type="ARBA" id="ARBA00023014"/>
    </source>
</evidence>
<keyword evidence="1" id="KW-0813">Transport</keyword>
<dbReference type="PANTHER" id="PTHR42859:SF3">
    <property type="entry name" value="ION-TRANSLOCATING OXIDOREDUCTASE COMPLEX SUBUNIT B"/>
    <property type="match status" value="1"/>
</dbReference>
<dbReference type="Gene3D" id="3.30.70.20">
    <property type="match status" value="1"/>
</dbReference>
<dbReference type="PROSITE" id="PS51379">
    <property type="entry name" value="4FE4S_FER_2"/>
    <property type="match status" value="2"/>
</dbReference>